<evidence type="ECO:0000256" key="1">
    <source>
        <dbReference type="SAM" id="SignalP"/>
    </source>
</evidence>
<dbReference type="AlphaFoldDB" id="A0A1G5RCE3"/>
<organism evidence="2 3">
    <name type="scientific">Epibacterium ulvae</name>
    <dbReference type="NCBI Taxonomy" id="1156985"/>
    <lineage>
        <taxon>Bacteria</taxon>
        <taxon>Pseudomonadati</taxon>
        <taxon>Pseudomonadota</taxon>
        <taxon>Alphaproteobacteria</taxon>
        <taxon>Rhodobacterales</taxon>
        <taxon>Roseobacteraceae</taxon>
        <taxon>Epibacterium</taxon>
    </lineage>
</organism>
<dbReference type="EMBL" id="FMWG01000012">
    <property type="protein sequence ID" value="SCZ71717.1"/>
    <property type="molecule type" value="Genomic_DNA"/>
</dbReference>
<keyword evidence="1" id="KW-0732">Signal</keyword>
<reference evidence="2 3" key="1">
    <citation type="submission" date="2016-10" db="EMBL/GenBank/DDBJ databases">
        <authorList>
            <person name="de Groot N.N."/>
        </authorList>
    </citation>
    <scope>NUCLEOTIDE SEQUENCE [LARGE SCALE GENOMIC DNA]</scope>
    <source>
        <strain evidence="2 3">U95</strain>
    </source>
</reference>
<keyword evidence="3" id="KW-1185">Reference proteome</keyword>
<feature type="chain" id="PRO_5011631601" evidence="1">
    <location>
        <begin position="21"/>
        <end position="121"/>
    </location>
</feature>
<protein>
    <submittedName>
        <fullName evidence="2">Uncharacterized protein</fullName>
    </submittedName>
</protein>
<proteinExistence type="predicted"/>
<dbReference type="OrthoDB" id="7874348at2"/>
<sequence>MLRKTLLATLVFAASMSVAAADEIRRIHSEARMIDLVAAHTYKDAKGNWVRINANGTMVGQYGGKPLNANWVWSGAYWCRNGHLGGVAIGSDCQEFYASRTQFHTIRNKGKGDWSSLMTRQ</sequence>
<dbReference type="Proteomes" id="UP000198767">
    <property type="component" value="Unassembled WGS sequence"/>
</dbReference>
<feature type="signal peptide" evidence="1">
    <location>
        <begin position="1"/>
        <end position="20"/>
    </location>
</feature>
<accession>A0A1G5RCE3</accession>
<dbReference type="RefSeq" id="WP_090220761.1">
    <property type="nucleotide sequence ID" value="NZ_FMWG01000012.1"/>
</dbReference>
<evidence type="ECO:0000313" key="2">
    <source>
        <dbReference type="EMBL" id="SCZ71717.1"/>
    </source>
</evidence>
<gene>
    <name evidence="2" type="ORF">SAMN04488118_112100</name>
</gene>
<evidence type="ECO:0000313" key="3">
    <source>
        <dbReference type="Proteomes" id="UP000198767"/>
    </source>
</evidence>
<name>A0A1G5RCE3_9RHOB</name>